<feature type="domain" description="Phosphoesterase HXTX" evidence="3">
    <location>
        <begin position="5"/>
        <end position="81"/>
    </location>
</feature>
<dbReference type="PANTHER" id="PTHR35561">
    <property type="entry name" value="RNA 2',3'-CYCLIC PHOSPHODIESTERASE"/>
    <property type="match status" value="1"/>
</dbReference>
<comment type="catalytic activity">
    <reaction evidence="2">
        <text>a 3'-end 2',3'-cyclophospho-ribonucleotide-RNA + H2O = a 3'-end 2'-phospho-ribonucleotide-RNA + H(+)</text>
        <dbReference type="Rhea" id="RHEA:11828"/>
        <dbReference type="Rhea" id="RHEA-COMP:10464"/>
        <dbReference type="Rhea" id="RHEA-COMP:17353"/>
        <dbReference type="ChEBI" id="CHEBI:15377"/>
        <dbReference type="ChEBI" id="CHEBI:15378"/>
        <dbReference type="ChEBI" id="CHEBI:83064"/>
        <dbReference type="ChEBI" id="CHEBI:173113"/>
        <dbReference type="EC" id="3.1.4.58"/>
    </reaction>
</comment>
<dbReference type="GO" id="GO:0004113">
    <property type="term" value="F:2',3'-cyclic-nucleotide 3'-phosphodiesterase activity"/>
    <property type="evidence" value="ECO:0007669"/>
    <property type="project" value="InterPro"/>
</dbReference>
<dbReference type="InterPro" id="IPR004175">
    <property type="entry name" value="RNA_CPDase"/>
</dbReference>
<evidence type="ECO:0000256" key="2">
    <source>
        <dbReference type="HAMAP-Rule" id="MF_01940"/>
    </source>
</evidence>
<dbReference type="InterPro" id="IPR009097">
    <property type="entry name" value="Cyclic_Pdiesterase"/>
</dbReference>
<organism evidence="4 5">
    <name type="scientific">Candidatus Dormiibacter inghamiae</name>
    <dbReference type="NCBI Taxonomy" id="3127013"/>
    <lineage>
        <taxon>Bacteria</taxon>
        <taxon>Bacillati</taxon>
        <taxon>Candidatus Dormiibacterota</taxon>
        <taxon>Candidatus Dormibacteria</taxon>
        <taxon>Candidatus Dormibacterales</taxon>
        <taxon>Candidatus Dormibacteraceae</taxon>
        <taxon>Candidatus Dormiibacter</taxon>
    </lineage>
</organism>
<dbReference type="PANTHER" id="PTHR35561:SF1">
    <property type="entry name" value="RNA 2',3'-CYCLIC PHOSPHODIESTERASE"/>
    <property type="match status" value="1"/>
</dbReference>
<feature type="active site" description="Proton donor" evidence="2">
    <location>
        <position position="32"/>
    </location>
</feature>
<dbReference type="Gene3D" id="3.90.1140.10">
    <property type="entry name" value="Cyclic phosphodiesterase"/>
    <property type="match status" value="1"/>
</dbReference>
<feature type="domain" description="Phosphoesterase HXTX" evidence="3">
    <location>
        <begin position="87"/>
        <end position="156"/>
    </location>
</feature>
<comment type="similarity">
    <text evidence="2">Belongs to the 2H phosphoesterase superfamily. ThpR family.</text>
</comment>
<keyword evidence="1 2" id="KW-0378">Hydrolase</keyword>
<accession>A0A934NDH7</accession>
<gene>
    <name evidence="4" type="primary">thpR</name>
    <name evidence="4" type="ORF">JF888_08360</name>
</gene>
<dbReference type="InterPro" id="IPR014051">
    <property type="entry name" value="Phosphoesterase_HXTX"/>
</dbReference>
<sequence>MPVPPAKALATFLAAAREAMPGFRWVEPQNLHLTLRFLGYLDETTVARLITELSGLRAQPFELGVSELGIFGGSGLARVVWLGVRRGAQPLIELAAQVEDVCRRVGLPPADRQFRAHVTLARARDRRGAPLGELPPVPAIRPWPVREVVLFQSRPRASGANYLPIFSLPLRVPQPRRSQRASSAPAKA</sequence>
<dbReference type="AlphaFoldDB" id="A0A934NDH7"/>
<evidence type="ECO:0000259" key="3">
    <source>
        <dbReference type="Pfam" id="PF02834"/>
    </source>
</evidence>
<comment type="function">
    <text evidence="2">Hydrolyzes RNA 2',3'-cyclic phosphodiester to an RNA 2'-phosphomonoester.</text>
</comment>
<dbReference type="NCBIfam" id="TIGR02258">
    <property type="entry name" value="2_5_ligase"/>
    <property type="match status" value="1"/>
</dbReference>
<dbReference type="Pfam" id="PF02834">
    <property type="entry name" value="LigT_PEase"/>
    <property type="match status" value="2"/>
</dbReference>
<dbReference type="GO" id="GO:0008664">
    <property type="term" value="F:RNA 2',3'-cyclic 3'-phosphodiesterase activity"/>
    <property type="evidence" value="ECO:0007669"/>
    <property type="project" value="UniProtKB-EC"/>
</dbReference>
<dbReference type="HAMAP" id="MF_01940">
    <property type="entry name" value="RNA_CPDase"/>
    <property type="match status" value="1"/>
</dbReference>
<feature type="short sequence motif" description="HXTX 1" evidence="2">
    <location>
        <begin position="32"/>
        <end position="35"/>
    </location>
</feature>
<feature type="active site" description="Proton acceptor" evidence="2">
    <location>
        <position position="117"/>
    </location>
</feature>
<dbReference type="EC" id="3.1.4.58" evidence="2"/>
<evidence type="ECO:0000313" key="4">
    <source>
        <dbReference type="EMBL" id="MBJ7603183.1"/>
    </source>
</evidence>
<reference evidence="4 5" key="1">
    <citation type="submission" date="2020-10" db="EMBL/GenBank/DDBJ databases">
        <title>Ca. Dormibacterota MAGs.</title>
        <authorList>
            <person name="Montgomery K."/>
        </authorList>
    </citation>
    <scope>NUCLEOTIDE SEQUENCE [LARGE SCALE GENOMIC DNA]</scope>
    <source>
        <strain evidence="4">SC8811_S16_3</strain>
    </source>
</reference>
<evidence type="ECO:0000256" key="1">
    <source>
        <dbReference type="ARBA" id="ARBA00022801"/>
    </source>
</evidence>
<comment type="caution">
    <text evidence="4">The sequence shown here is derived from an EMBL/GenBank/DDBJ whole genome shotgun (WGS) entry which is preliminary data.</text>
</comment>
<evidence type="ECO:0000313" key="5">
    <source>
        <dbReference type="Proteomes" id="UP000620075"/>
    </source>
</evidence>
<proteinExistence type="inferred from homology"/>
<dbReference type="Proteomes" id="UP000620075">
    <property type="component" value="Unassembled WGS sequence"/>
</dbReference>
<dbReference type="EMBL" id="JAEKNQ010000033">
    <property type="protein sequence ID" value="MBJ7603183.1"/>
    <property type="molecule type" value="Genomic_DNA"/>
</dbReference>
<feature type="short sequence motif" description="HXTX 2" evidence="2">
    <location>
        <begin position="117"/>
        <end position="120"/>
    </location>
</feature>
<dbReference type="SUPFAM" id="SSF55144">
    <property type="entry name" value="LigT-like"/>
    <property type="match status" value="1"/>
</dbReference>
<name>A0A934NDH7_9BACT</name>
<protein>
    <recommendedName>
        <fullName evidence="2">RNA 2',3'-cyclic phosphodiesterase</fullName>
        <shortName evidence="2">RNA 2',3'-CPDase</shortName>
        <ecNumber evidence="2">3.1.4.58</ecNumber>
    </recommendedName>
</protein>